<dbReference type="OrthoDB" id="382387at2157"/>
<reference evidence="1 2" key="1">
    <citation type="submission" date="2014-02" db="EMBL/GenBank/DDBJ databases">
        <title>Genome Sequence of an Hyperthermophilic Archaeon, Thermococcus nautili 30-1, producing viral vesicles.</title>
        <authorList>
            <person name="Oberto J."/>
            <person name="Gaudin M."/>
            <person name="Cossu M."/>
            <person name="Gorlas A."/>
            <person name="Slesarev A."/>
            <person name="Marguet E."/>
            <person name="Forterre P."/>
        </authorList>
    </citation>
    <scope>NUCLEOTIDE SEQUENCE [LARGE SCALE GENOMIC DNA]</scope>
    <source>
        <strain evidence="1 2">30-1</strain>
    </source>
</reference>
<accession>W8NWD0</accession>
<evidence type="ECO:0000313" key="1">
    <source>
        <dbReference type="EMBL" id="AHL23608.1"/>
    </source>
</evidence>
<gene>
    <name evidence="1" type="ORF">BD01_2010</name>
</gene>
<dbReference type="KEGG" id="tnu:BD01_2010"/>
<dbReference type="Proteomes" id="UP000019434">
    <property type="component" value="Chromosome"/>
</dbReference>
<keyword evidence="2" id="KW-1185">Reference proteome</keyword>
<dbReference type="GeneID" id="82170308"/>
<dbReference type="AlphaFoldDB" id="W8NWD0"/>
<sequence length="97" mass="10866">MPLMMIDHPLLLLPFILLAVSFLLGDNVGWALMALAFWLVVYTSLTTDTRIERGRIVVRISRPVPLSRKEVPLDEVDEVIIWFASAGIGVSGYSREP</sequence>
<evidence type="ECO:0000313" key="2">
    <source>
        <dbReference type="Proteomes" id="UP000019434"/>
    </source>
</evidence>
<dbReference type="STRING" id="195522.BD01_2010"/>
<name>W8NWD0_9EURY</name>
<dbReference type="RefSeq" id="WP_042692481.1">
    <property type="nucleotide sequence ID" value="NZ_CP007264.1"/>
</dbReference>
<dbReference type="EMBL" id="CP007264">
    <property type="protein sequence ID" value="AHL23608.1"/>
    <property type="molecule type" value="Genomic_DNA"/>
</dbReference>
<protein>
    <submittedName>
        <fullName evidence="1">Uncharacterized protein</fullName>
    </submittedName>
</protein>
<proteinExistence type="predicted"/>
<organism evidence="1 2">
    <name type="scientific">Thermococcus nautili</name>
    <dbReference type="NCBI Taxonomy" id="195522"/>
    <lineage>
        <taxon>Archaea</taxon>
        <taxon>Methanobacteriati</taxon>
        <taxon>Methanobacteriota</taxon>
        <taxon>Thermococci</taxon>
        <taxon>Thermococcales</taxon>
        <taxon>Thermococcaceae</taxon>
        <taxon>Thermococcus</taxon>
    </lineage>
</organism>
<dbReference type="HOGENOM" id="CLU_2340338_0_0_2"/>